<dbReference type="EMBL" id="HBHW01001687">
    <property type="protein sequence ID" value="CAE0033450.1"/>
    <property type="molecule type" value="Transcribed_RNA"/>
</dbReference>
<dbReference type="AlphaFoldDB" id="A0A7S3E600"/>
<organism evidence="2">
    <name type="scientific">Rhodosorus marinus</name>
    <dbReference type="NCBI Taxonomy" id="101924"/>
    <lineage>
        <taxon>Eukaryota</taxon>
        <taxon>Rhodophyta</taxon>
        <taxon>Stylonematophyceae</taxon>
        <taxon>Stylonematales</taxon>
        <taxon>Stylonemataceae</taxon>
        <taxon>Rhodosorus</taxon>
    </lineage>
</organism>
<feature type="region of interest" description="Disordered" evidence="1">
    <location>
        <begin position="1"/>
        <end position="36"/>
    </location>
</feature>
<evidence type="ECO:0000256" key="1">
    <source>
        <dbReference type="SAM" id="MobiDB-lite"/>
    </source>
</evidence>
<protein>
    <submittedName>
        <fullName evidence="2">Uncharacterized protein</fullName>
    </submittedName>
</protein>
<reference evidence="2" key="1">
    <citation type="submission" date="2021-01" db="EMBL/GenBank/DDBJ databases">
        <authorList>
            <person name="Corre E."/>
            <person name="Pelletier E."/>
            <person name="Niang G."/>
            <person name="Scheremetjew M."/>
            <person name="Finn R."/>
            <person name="Kale V."/>
            <person name="Holt S."/>
            <person name="Cochrane G."/>
            <person name="Meng A."/>
            <person name="Brown T."/>
            <person name="Cohen L."/>
        </authorList>
    </citation>
    <scope>NUCLEOTIDE SEQUENCE</scope>
    <source>
        <strain evidence="2">CCMP 769</strain>
    </source>
</reference>
<gene>
    <name evidence="2" type="ORF">RMAR00112_LOCUS1390</name>
</gene>
<proteinExistence type="predicted"/>
<sequence>MSGGGATEGFEKISGPSAEGDKKSGLNTGAVRKAGSGTVRRWPRLWFLFSRTRGELFSSESFACFGRGKGTRSFRILEAGSGKSFFGKACFVDFDLEKFLLGS</sequence>
<name>A0A7S3E600_9RHOD</name>
<accession>A0A7S3E600</accession>
<evidence type="ECO:0000313" key="2">
    <source>
        <dbReference type="EMBL" id="CAE0033450.1"/>
    </source>
</evidence>